<keyword evidence="9" id="KW-1185">Reference proteome</keyword>
<dbReference type="InterPro" id="IPR016174">
    <property type="entry name" value="Di-haem_cyt_TM"/>
</dbReference>
<dbReference type="PANTHER" id="PTHR30485">
    <property type="entry name" value="NI/FE-HYDROGENASE 1 B-TYPE CYTOCHROME SUBUNIT"/>
    <property type="match status" value="1"/>
</dbReference>
<name>A0A1U9Z6K0_9HYPH</name>
<feature type="transmembrane region" description="Helical" evidence="6">
    <location>
        <begin position="47"/>
        <end position="65"/>
    </location>
</feature>
<dbReference type="AlphaFoldDB" id="A0A1U9Z6K0"/>
<feature type="transmembrane region" description="Helical" evidence="6">
    <location>
        <begin position="106"/>
        <end position="128"/>
    </location>
</feature>
<accession>A0A1U9Z6K0</accession>
<dbReference type="InterPro" id="IPR051542">
    <property type="entry name" value="Hydrogenase_cytochrome"/>
</dbReference>
<dbReference type="Proteomes" id="UP000191135">
    <property type="component" value="Chromosome"/>
</dbReference>
<comment type="subcellular location">
    <subcellularLocation>
        <location evidence="1">Cell membrane</location>
        <topology evidence="1">Multi-pass membrane protein</topology>
    </subcellularLocation>
</comment>
<dbReference type="GO" id="GO:0005886">
    <property type="term" value="C:plasma membrane"/>
    <property type="evidence" value="ECO:0007669"/>
    <property type="project" value="UniProtKB-SubCell"/>
</dbReference>
<evidence type="ECO:0000313" key="9">
    <source>
        <dbReference type="Proteomes" id="UP000191135"/>
    </source>
</evidence>
<evidence type="ECO:0000256" key="4">
    <source>
        <dbReference type="ARBA" id="ARBA00022989"/>
    </source>
</evidence>
<reference evidence="8 9" key="1">
    <citation type="submission" date="2017-03" db="EMBL/GenBank/DDBJ databases">
        <title>Foreign affairs: Plasmid Transfer between Roseobacters and Rhizobia.</title>
        <authorList>
            <person name="Bartling P."/>
            <person name="Bunk B."/>
            <person name="Overmann J."/>
            <person name="Brinkmann H."/>
            <person name="Petersen J."/>
        </authorList>
    </citation>
    <scope>NUCLEOTIDE SEQUENCE [LARGE SCALE GENOMIC DNA]</scope>
    <source>
        <strain evidence="8 9">MACL11</strain>
    </source>
</reference>
<dbReference type="EMBL" id="CP020330">
    <property type="protein sequence ID" value="AQZ53250.1"/>
    <property type="molecule type" value="Genomic_DNA"/>
</dbReference>
<dbReference type="STRING" id="1122214.Mame_03949"/>
<organism evidence="8 9">
    <name type="scientific">Martelella mediterranea DSM 17316</name>
    <dbReference type="NCBI Taxonomy" id="1122214"/>
    <lineage>
        <taxon>Bacteria</taxon>
        <taxon>Pseudomonadati</taxon>
        <taxon>Pseudomonadota</taxon>
        <taxon>Alphaproteobacteria</taxon>
        <taxon>Hyphomicrobiales</taxon>
        <taxon>Aurantimonadaceae</taxon>
        <taxon>Martelella</taxon>
    </lineage>
</organism>
<dbReference type="KEGG" id="mmed:Mame_03949"/>
<proteinExistence type="predicted"/>
<keyword evidence="5 6" id="KW-0472">Membrane</keyword>
<evidence type="ECO:0000259" key="7">
    <source>
        <dbReference type="Pfam" id="PF01292"/>
    </source>
</evidence>
<feature type="domain" description="Cytochrome b561 bacterial/Ni-hydrogenase" evidence="7">
    <location>
        <begin position="19"/>
        <end position="209"/>
    </location>
</feature>
<keyword evidence="4 6" id="KW-1133">Transmembrane helix</keyword>
<dbReference type="GO" id="GO:0020037">
    <property type="term" value="F:heme binding"/>
    <property type="evidence" value="ECO:0007669"/>
    <property type="project" value="TreeGrafter"/>
</dbReference>
<dbReference type="RefSeq" id="WP_026173609.1">
    <property type="nucleotide sequence ID" value="NZ_AQWH01000014.1"/>
</dbReference>
<keyword evidence="3 6" id="KW-0812">Transmembrane</keyword>
<protein>
    <submittedName>
        <fullName evidence="8">Ni/Fe-hydrogenase, b-type cytochrome subunit</fullName>
    </submittedName>
</protein>
<feature type="transmembrane region" description="Helical" evidence="6">
    <location>
        <begin position="21"/>
        <end position="41"/>
    </location>
</feature>
<dbReference type="GO" id="GO:0022904">
    <property type="term" value="P:respiratory electron transport chain"/>
    <property type="evidence" value="ECO:0007669"/>
    <property type="project" value="InterPro"/>
</dbReference>
<evidence type="ECO:0000256" key="3">
    <source>
        <dbReference type="ARBA" id="ARBA00022692"/>
    </source>
</evidence>
<dbReference type="InterPro" id="IPR011577">
    <property type="entry name" value="Cyt_b561_bac/Ni-Hgenase"/>
</dbReference>
<keyword evidence="2" id="KW-1003">Cell membrane</keyword>
<dbReference type="Pfam" id="PF01292">
    <property type="entry name" value="Ni_hydr_CYTB"/>
    <property type="match status" value="1"/>
</dbReference>
<evidence type="ECO:0000256" key="2">
    <source>
        <dbReference type="ARBA" id="ARBA00022475"/>
    </source>
</evidence>
<evidence type="ECO:0000256" key="6">
    <source>
        <dbReference type="SAM" id="Phobius"/>
    </source>
</evidence>
<evidence type="ECO:0000256" key="1">
    <source>
        <dbReference type="ARBA" id="ARBA00004651"/>
    </source>
</evidence>
<gene>
    <name evidence="8" type="ORF">Mame_03949</name>
</gene>
<dbReference type="SUPFAM" id="SSF81342">
    <property type="entry name" value="Transmembrane di-heme cytochromes"/>
    <property type="match status" value="1"/>
</dbReference>
<dbReference type="OrthoDB" id="196472at2"/>
<dbReference type="Gene3D" id="1.20.950.20">
    <property type="entry name" value="Transmembrane di-heme cytochromes, Chain C"/>
    <property type="match status" value="1"/>
</dbReference>
<dbReference type="eggNOG" id="COG3658">
    <property type="taxonomic scope" value="Bacteria"/>
</dbReference>
<evidence type="ECO:0000256" key="5">
    <source>
        <dbReference type="ARBA" id="ARBA00023136"/>
    </source>
</evidence>
<feature type="transmembrane region" description="Helical" evidence="6">
    <location>
        <begin position="179"/>
        <end position="198"/>
    </location>
</feature>
<sequence length="212" mass="22601">MFAGRQTGTGAAIAPPDPWDPVVRLSHWLIAAAVIINGLISEPGGTLHIWIGWIAMAVLVIRLVWGGIGPREARFTAFLPDPRAAVSHLFSLLRGKPKEYPSHNPAGAIMVYALWACLAAVIATGLIMTDAKTPITIAKERAAVEQGDWSVLAGGDEGDESPEDSGEIVKEIHETAANLMLILALVHVAGVAAESYALRRNLVRPMIKGPPR</sequence>
<evidence type="ECO:0000313" key="8">
    <source>
        <dbReference type="EMBL" id="AQZ53250.1"/>
    </source>
</evidence>
<dbReference type="GO" id="GO:0009055">
    <property type="term" value="F:electron transfer activity"/>
    <property type="evidence" value="ECO:0007669"/>
    <property type="project" value="InterPro"/>
</dbReference>
<dbReference type="PANTHER" id="PTHR30485:SF2">
    <property type="entry name" value="BLL0597 PROTEIN"/>
    <property type="match status" value="1"/>
</dbReference>